<dbReference type="InterPro" id="IPR023471">
    <property type="entry name" value="CtaG/Cox11_dom_sf"/>
</dbReference>
<feature type="topological domain" description="Cytoplasmic" evidence="10">
    <location>
        <begin position="1"/>
        <end position="9"/>
    </location>
</feature>
<dbReference type="eggNOG" id="COG3175">
    <property type="taxonomic scope" value="Bacteria"/>
</dbReference>
<dbReference type="FunFam" id="2.60.370.10:FF:000001">
    <property type="entry name" value="COX11 cytochrome c oxidase assembly homolog"/>
    <property type="match status" value="1"/>
</dbReference>
<evidence type="ECO:0000256" key="2">
    <source>
        <dbReference type="ARBA" id="ARBA00004382"/>
    </source>
</evidence>
<comment type="subcellular location">
    <subcellularLocation>
        <location evidence="2 10">Cell inner membrane</location>
        <topology evidence="2 10">Single-pass type II membrane protein</topology>
        <orientation evidence="2 10">Periplasmic side</orientation>
    </subcellularLocation>
</comment>
<dbReference type="HAMAP" id="MF_00155">
    <property type="entry name" value="CtaG"/>
    <property type="match status" value="1"/>
</dbReference>
<dbReference type="OrthoDB" id="9804841at2"/>
<evidence type="ECO:0000256" key="9">
    <source>
        <dbReference type="ARBA" id="ARBA00023136"/>
    </source>
</evidence>
<dbReference type="PANTHER" id="PTHR21320:SF3">
    <property type="entry name" value="CYTOCHROME C OXIDASE ASSEMBLY PROTEIN COX11, MITOCHONDRIAL-RELATED"/>
    <property type="match status" value="1"/>
</dbReference>
<dbReference type="EMBL" id="CP000774">
    <property type="protein sequence ID" value="ABS63499.1"/>
    <property type="molecule type" value="Genomic_DNA"/>
</dbReference>
<evidence type="ECO:0000313" key="12">
    <source>
        <dbReference type="Proteomes" id="UP000006377"/>
    </source>
</evidence>
<dbReference type="Proteomes" id="UP000006377">
    <property type="component" value="Chromosome"/>
</dbReference>
<dbReference type="GO" id="GO:0008535">
    <property type="term" value="P:respiratory chain complex IV assembly"/>
    <property type="evidence" value="ECO:0007669"/>
    <property type="project" value="UniProtKB-UniRule"/>
</dbReference>
<accession>A7HUB6</accession>
<keyword evidence="10" id="KW-0997">Cell inner membrane</keyword>
<evidence type="ECO:0000313" key="11">
    <source>
        <dbReference type="EMBL" id="ABS63499.1"/>
    </source>
</evidence>
<dbReference type="NCBIfam" id="NF003465">
    <property type="entry name" value="PRK05089.1"/>
    <property type="match status" value="1"/>
</dbReference>
<keyword evidence="12" id="KW-1185">Reference proteome</keyword>
<dbReference type="RefSeq" id="WP_012110795.1">
    <property type="nucleotide sequence ID" value="NC_009719.1"/>
</dbReference>
<evidence type="ECO:0000256" key="10">
    <source>
        <dbReference type="HAMAP-Rule" id="MF_00155"/>
    </source>
</evidence>
<name>A7HUB6_PARL1</name>
<dbReference type="KEGG" id="pla:Plav_1884"/>
<dbReference type="AlphaFoldDB" id="A7HUB6"/>
<dbReference type="STRING" id="402881.Plav_1884"/>
<keyword evidence="10" id="KW-1003">Cell membrane</keyword>
<evidence type="ECO:0000256" key="6">
    <source>
        <dbReference type="ARBA" id="ARBA00022968"/>
    </source>
</evidence>
<dbReference type="GO" id="GO:0005886">
    <property type="term" value="C:plasma membrane"/>
    <property type="evidence" value="ECO:0007669"/>
    <property type="project" value="UniProtKB-SubCell"/>
</dbReference>
<dbReference type="PANTHER" id="PTHR21320">
    <property type="entry name" value="CYTOCHROME C OXIDASE ASSEMBLY PROTEIN COX11-RELATED"/>
    <property type="match status" value="1"/>
</dbReference>
<dbReference type="SUPFAM" id="SSF110111">
    <property type="entry name" value="Ctag/Cox11"/>
    <property type="match status" value="1"/>
</dbReference>
<feature type="topological domain" description="Periplasmic" evidence="10">
    <location>
        <begin position="29"/>
        <end position="216"/>
    </location>
</feature>
<proteinExistence type="inferred from homology"/>
<evidence type="ECO:0000256" key="3">
    <source>
        <dbReference type="ARBA" id="ARBA00009620"/>
    </source>
</evidence>
<keyword evidence="6 10" id="KW-0735">Signal-anchor</keyword>
<dbReference type="Pfam" id="PF04442">
    <property type="entry name" value="CtaG_Cox11"/>
    <property type="match status" value="1"/>
</dbReference>
<evidence type="ECO:0000256" key="8">
    <source>
        <dbReference type="ARBA" id="ARBA00023008"/>
    </source>
</evidence>
<evidence type="ECO:0000256" key="4">
    <source>
        <dbReference type="ARBA" id="ARBA00015384"/>
    </source>
</evidence>
<evidence type="ECO:0000256" key="1">
    <source>
        <dbReference type="ARBA" id="ARBA00004007"/>
    </source>
</evidence>
<dbReference type="Gene3D" id="2.60.370.10">
    <property type="entry name" value="Ctag/Cox11"/>
    <property type="match status" value="1"/>
</dbReference>
<gene>
    <name evidence="10" type="primary">ctaG</name>
    <name evidence="11" type="ordered locus">Plav_1884</name>
</gene>
<sequence length="216" mass="23817">MKIFGTSIPPVTLSVAILAVATTAVVYSPTLYRMFCEATGYGGTVSVSRALNVEESAIGPAIKVRFDANISPGLDWDFRPAQREVETHIGVPTTVFYHATNNSDETLVGRATYNVTPDTAGYYFNKTDCFCFVEQKLAPGESAEMPIVFFIDPDMVEDVDAKHIRVITLSYTFFRQASDEEAIAAARPLREGSEAQVRELSSAETAEFTNHVQRRQ</sequence>
<keyword evidence="9 10" id="KW-0472">Membrane</keyword>
<keyword evidence="7 10" id="KW-1133">Transmembrane helix</keyword>
<reference evidence="11 12" key="1">
    <citation type="journal article" date="2011" name="Stand. Genomic Sci.">
        <title>Complete genome sequence of Parvibaculum lavamentivorans type strain (DS-1(T)).</title>
        <authorList>
            <person name="Schleheck D."/>
            <person name="Weiss M."/>
            <person name="Pitluck S."/>
            <person name="Bruce D."/>
            <person name="Land M.L."/>
            <person name="Han S."/>
            <person name="Saunders E."/>
            <person name="Tapia R."/>
            <person name="Detter C."/>
            <person name="Brettin T."/>
            <person name="Han J."/>
            <person name="Woyke T."/>
            <person name="Goodwin L."/>
            <person name="Pennacchio L."/>
            <person name="Nolan M."/>
            <person name="Cook A.M."/>
            <person name="Kjelleberg S."/>
            <person name="Thomas T."/>
        </authorList>
    </citation>
    <scope>NUCLEOTIDE SEQUENCE [LARGE SCALE GENOMIC DNA]</scope>
    <source>
        <strain evidence="12">DS-1 / DSM 13023 / NCIMB 13966</strain>
    </source>
</reference>
<dbReference type="GO" id="GO:0005507">
    <property type="term" value="F:copper ion binding"/>
    <property type="evidence" value="ECO:0007669"/>
    <property type="project" value="InterPro"/>
</dbReference>
<protein>
    <recommendedName>
        <fullName evidence="4 10">Cytochrome c oxidase assembly protein CtaG</fullName>
    </recommendedName>
</protein>
<comment type="function">
    <text evidence="1 10">Exerts its effect at some terminal stage of cytochrome c oxidase synthesis, probably by being involved in the insertion of the copper B into subunit I.</text>
</comment>
<evidence type="ECO:0000256" key="5">
    <source>
        <dbReference type="ARBA" id="ARBA00022692"/>
    </source>
</evidence>
<organism evidence="11 12">
    <name type="scientific">Parvibaculum lavamentivorans (strain DS-1 / DSM 13023 / NCIMB 13966)</name>
    <dbReference type="NCBI Taxonomy" id="402881"/>
    <lineage>
        <taxon>Bacteria</taxon>
        <taxon>Pseudomonadati</taxon>
        <taxon>Pseudomonadota</taxon>
        <taxon>Alphaproteobacteria</taxon>
        <taxon>Hyphomicrobiales</taxon>
        <taxon>Parvibaculaceae</taxon>
        <taxon>Parvibaculum</taxon>
    </lineage>
</organism>
<keyword evidence="5 10" id="KW-0812">Transmembrane</keyword>
<keyword evidence="8 10" id="KW-0186">Copper</keyword>
<dbReference type="InterPro" id="IPR007533">
    <property type="entry name" value="Cyt_c_oxidase_assmbl_CtaG"/>
</dbReference>
<comment type="similarity">
    <text evidence="3 10">Belongs to the COX11/CtaG family.</text>
</comment>
<dbReference type="HOGENOM" id="CLU_045000_5_0_5"/>
<evidence type="ECO:0000256" key="7">
    <source>
        <dbReference type="ARBA" id="ARBA00022989"/>
    </source>
</evidence>